<evidence type="ECO:0000259" key="1">
    <source>
        <dbReference type="Pfam" id="PF02558"/>
    </source>
</evidence>
<dbReference type="STRING" id="65499.SAMN04488000_105137"/>
<reference evidence="3" key="1">
    <citation type="submission" date="2016-10" db="EMBL/GenBank/DDBJ databases">
        <authorList>
            <person name="Varghese N."/>
            <person name="Submissions S."/>
        </authorList>
    </citation>
    <scope>NUCLEOTIDE SEQUENCE [LARGE SCALE GENOMIC DNA]</scope>
    <source>
        <strain evidence="3">DSM 44437</strain>
    </source>
</reference>
<dbReference type="Proteomes" id="UP000199503">
    <property type="component" value="Unassembled WGS sequence"/>
</dbReference>
<dbReference type="EMBL" id="FOFV01000005">
    <property type="protein sequence ID" value="SEQ93056.1"/>
    <property type="molecule type" value="Genomic_DNA"/>
</dbReference>
<dbReference type="Gene3D" id="3.40.50.720">
    <property type="entry name" value="NAD(P)-binding Rossmann-like Domain"/>
    <property type="match status" value="1"/>
</dbReference>
<keyword evidence="3" id="KW-1185">Reference proteome</keyword>
<name>A0A1H9K1G8_9PSEU</name>
<dbReference type="SUPFAM" id="SSF51735">
    <property type="entry name" value="NAD(P)-binding Rossmann-fold domains"/>
    <property type="match status" value="1"/>
</dbReference>
<protein>
    <submittedName>
        <fullName evidence="2">Ketopantoate reductase</fullName>
    </submittedName>
</protein>
<dbReference type="InterPro" id="IPR036291">
    <property type="entry name" value="NAD(P)-bd_dom_sf"/>
</dbReference>
<dbReference type="InterPro" id="IPR013332">
    <property type="entry name" value="KPR_N"/>
</dbReference>
<dbReference type="OrthoDB" id="9793586at2"/>
<dbReference type="AlphaFoldDB" id="A0A1H9K1G8"/>
<organism evidence="2 3">
    <name type="scientific">Lentzea albida</name>
    <dbReference type="NCBI Taxonomy" id="65499"/>
    <lineage>
        <taxon>Bacteria</taxon>
        <taxon>Bacillati</taxon>
        <taxon>Actinomycetota</taxon>
        <taxon>Actinomycetes</taxon>
        <taxon>Pseudonocardiales</taxon>
        <taxon>Pseudonocardiaceae</taxon>
        <taxon>Lentzea</taxon>
    </lineage>
</organism>
<sequence>MRILIFGRGAIATFYGWAFAEAGHQVEFYVRPGRAAQLPPEVDLRIRDGRARGAEVDERWPVTLREDLDGEYDLIVLSVNHDQLDGAVEVLAPHVGDATVLVFGNVWADPAAVVSPLPADQVVWGFPGAGGGFIGSELHGALLKNVFLGFCDDSNRGVRYRVVRDLFQRTGFSVSRVRDFRDWLWFHFIVDAAFLAPVLAAGGRAGFARSAGATREPFLLIREMIPLLKARGGTPRLGATVASRVPVGLLGFVLRQALSRENIFSHVLEQTERTGYMTREPAGVYARDVLAEARRLGVALPRLAALEPVFELV</sequence>
<proteinExistence type="predicted"/>
<accession>A0A1H9K1G8</accession>
<gene>
    <name evidence="2" type="ORF">SAMN04488000_105137</name>
</gene>
<evidence type="ECO:0000313" key="3">
    <source>
        <dbReference type="Proteomes" id="UP000199503"/>
    </source>
</evidence>
<dbReference type="Pfam" id="PF02558">
    <property type="entry name" value="ApbA"/>
    <property type="match status" value="1"/>
</dbReference>
<evidence type="ECO:0000313" key="2">
    <source>
        <dbReference type="EMBL" id="SEQ93056.1"/>
    </source>
</evidence>
<dbReference type="RefSeq" id="WP_089916118.1">
    <property type="nucleotide sequence ID" value="NZ_FOFV01000005.1"/>
</dbReference>
<feature type="domain" description="Ketopantoate reductase N-terminal" evidence="1">
    <location>
        <begin position="3"/>
        <end position="125"/>
    </location>
</feature>